<proteinExistence type="predicted"/>
<comment type="caution">
    <text evidence="1">The sequence shown here is derived from an EMBL/GenBank/DDBJ whole genome shotgun (WGS) entry which is preliminary data.</text>
</comment>
<evidence type="ECO:0000313" key="2">
    <source>
        <dbReference type="Proteomes" id="UP000224460"/>
    </source>
</evidence>
<dbReference type="EMBL" id="PEDL01000015">
    <property type="protein sequence ID" value="PHV70003.1"/>
    <property type="molecule type" value="Genomic_DNA"/>
</dbReference>
<sequence>MQTIRNILDKGLGAICAILFVFMTVVGTYQIVTRYVFNSPSTVSEELLTYSFTWMAILAAALVFGIRDHMRMSFFADKFTGKKAIYLSLFSEVLVFIFSAVVLVYGGINITRLTLTQVTASLGIPMGYVYMVVPIAGIIILIYNVLNMMDIVGQLNEGRK</sequence>
<accession>A0AC61DB63</accession>
<evidence type="ECO:0000313" key="1">
    <source>
        <dbReference type="EMBL" id="PHV70003.1"/>
    </source>
</evidence>
<organism evidence="1 2">
    <name type="scientific">Sporanaerobium hydrogeniformans</name>
    <dbReference type="NCBI Taxonomy" id="3072179"/>
    <lineage>
        <taxon>Bacteria</taxon>
        <taxon>Bacillati</taxon>
        <taxon>Bacillota</taxon>
        <taxon>Clostridia</taxon>
        <taxon>Lachnospirales</taxon>
        <taxon>Lachnospiraceae</taxon>
        <taxon>Sporanaerobium</taxon>
    </lineage>
</organism>
<gene>
    <name evidence="1" type="ORF">CS063_12720</name>
</gene>
<dbReference type="Proteomes" id="UP000224460">
    <property type="component" value="Unassembled WGS sequence"/>
</dbReference>
<name>A0AC61DB63_9FIRM</name>
<protein>
    <submittedName>
        <fullName evidence="1">C4-dicarboxylate ABC transporter permease</fullName>
    </submittedName>
</protein>
<keyword evidence="2" id="KW-1185">Reference proteome</keyword>
<reference evidence="1" key="1">
    <citation type="submission" date="2017-10" db="EMBL/GenBank/DDBJ databases">
        <title>Genome sequence of cellulolytic Lachnospiraceae bacterium XHS1971 isolated from hotspring sediment.</title>
        <authorList>
            <person name="Vasudevan G."/>
            <person name="Joshi A.J."/>
            <person name="Hivarkar S."/>
            <person name="Lanjekar V.B."/>
            <person name="Dhakephalkar P.K."/>
            <person name="Dagar S."/>
        </authorList>
    </citation>
    <scope>NUCLEOTIDE SEQUENCE</scope>
    <source>
        <strain evidence="1">XHS1971</strain>
    </source>
</reference>